<proteinExistence type="predicted"/>
<accession>A0A673UL07</accession>
<keyword evidence="1" id="KW-0433">Leucine-rich repeat</keyword>
<evidence type="ECO:0000313" key="4">
    <source>
        <dbReference type="Proteomes" id="UP000472268"/>
    </source>
</evidence>
<evidence type="ECO:0000313" key="3">
    <source>
        <dbReference type="Ensembl" id="ENSSSUP00005022131.1"/>
    </source>
</evidence>
<keyword evidence="2" id="KW-0677">Repeat</keyword>
<sequence>MQAPDSELSTQSPGNPLTLLELAGKSLLRDKDLAIAALETLPAELFPPLFMEAYTGGCNETLKAMVQAWPFAHLPLGGLAPIPNQKVLEAVLGGLDLLLAQKVRPR</sequence>
<dbReference type="OMA" id="QWPNRES"/>
<organism evidence="3 4">
    <name type="scientific">Suricata suricatta</name>
    <name type="common">Meerkat</name>
    <dbReference type="NCBI Taxonomy" id="37032"/>
    <lineage>
        <taxon>Eukaryota</taxon>
        <taxon>Metazoa</taxon>
        <taxon>Chordata</taxon>
        <taxon>Craniata</taxon>
        <taxon>Vertebrata</taxon>
        <taxon>Euteleostomi</taxon>
        <taxon>Mammalia</taxon>
        <taxon>Eutheria</taxon>
        <taxon>Laurasiatheria</taxon>
        <taxon>Carnivora</taxon>
        <taxon>Feliformia</taxon>
        <taxon>Herpestidae</taxon>
        <taxon>Suricata</taxon>
    </lineage>
</organism>
<evidence type="ECO:0000256" key="1">
    <source>
        <dbReference type="ARBA" id="ARBA00022614"/>
    </source>
</evidence>
<evidence type="ECO:0008006" key="5">
    <source>
        <dbReference type="Google" id="ProtNLM"/>
    </source>
</evidence>
<dbReference type="PANTHER" id="PTHR14224:SF19">
    <property type="entry name" value="PRAME FAMILY MEMBER 11-RELATED"/>
    <property type="match status" value="1"/>
</dbReference>
<protein>
    <recommendedName>
        <fullName evidence="5">PRAME nuclear receptor transcriptional regulator</fullName>
    </recommendedName>
</protein>
<dbReference type="GO" id="GO:0005737">
    <property type="term" value="C:cytoplasm"/>
    <property type="evidence" value="ECO:0007669"/>
    <property type="project" value="TreeGrafter"/>
</dbReference>
<dbReference type="InterPro" id="IPR050694">
    <property type="entry name" value="LRRC14/PRAME"/>
</dbReference>
<dbReference type="PANTHER" id="PTHR14224">
    <property type="entry name" value="SIMILAR TO PREFERENTIALLY EXPRESSED ANTIGEN IN MELANOMA-LIKE 3"/>
    <property type="match status" value="1"/>
</dbReference>
<reference evidence="3" key="1">
    <citation type="submission" date="2025-08" db="UniProtKB">
        <authorList>
            <consortium name="Ensembl"/>
        </authorList>
    </citation>
    <scope>IDENTIFICATION</scope>
</reference>
<evidence type="ECO:0000256" key="2">
    <source>
        <dbReference type="ARBA" id="ARBA00022737"/>
    </source>
</evidence>
<dbReference type="AlphaFoldDB" id="A0A673UL07"/>
<name>A0A673UL07_SURSU</name>
<keyword evidence="4" id="KW-1185">Reference proteome</keyword>
<dbReference type="Ensembl" id="ENSSSUT00005025354.1">
    <property type="protein sequence ID" value="ENSSSUP00005022131.1"/>
    <property type="gene ID" value="ENSSSUG00005014417.1"/>
</dbReference>
<dbReference type="Proteomes" id="UP000472268">
    <property type="component" value="Unplaced"/>
</dbReference>
<reference evidence="3" key="2">
    <citation type="submission" date="2025-09" db="UniProtKB">
        <authorList>
            <consortium name="Ensembl"/>
        </authorList>
    </citation>
    <scope>IDENTIFICATION</scope>
</reference>